<evidence type="ECO:0000313" key="2">
    <source>
        <dbReference type="Proteomes" id="UP000199063"/>
    </source>
</evidence>
<name>A0A1G9W8F9_9ACTN</name>
<accession>A0A1G9W8F9</accession>
<proteinExistence type="predicted"/>
<evidence type="ECO:0000313" key="1">
    <source>
        <dbReference type="EMBL" id="SDM80780.1"/>
    </source>
</evidence>
<dbReference type="EMBL" id="FNHI01000013">
    <property type="protein sequence ID" value="SDM80780.1"/>
    <property type="molecule type" value="Genomic_DNA"/>
</dbReference>
<dbReference type="STRING" id="1196353.SAMN05444921_113200"/>
<gene>
    <name evidence="1" type="ORF">SAMN05444921_113200</name>
</gene>
<protein>
    <submittedName>
        <fullName evidence="1">Uncharacterized protein</fullName>
    </submittedName>
</protein>
<dbReference type="AlphaFoldDB" id="A0A1G9W8F9"/>
<dbReference type="Proteomes" id="UP000199063">
    <property type="component" value="Unassembled WGS sequence"/>
</dbReference>
<reference evidence="2" key="1">
    <citation type="submission" date="2016-10" db="EMBL/GenBank/DDBJ databases">
        <authorList>
            <person name="Varghese N."/>
            <person name="Submissions S."/>
        </authorList>
    </citation>
    <scope>NUCLEOTIDE SEQUENCE [LARGE SCALE GENOMIC DNA]</scope>
    <source>
        <strain evidence="2">CGMCC 4.7042</strain>
    </source>
</reference>
<keyword evidence="2" id="KW-1185">Reference proteome</keyword>
<organism evidence="1 2">
    <name type="scientific">Streptomyces wuyuanensis</name>
    <dbReference type="NCBI Taxonomy" id="1196353"/>
    <lineage>
        <taxon>Bacteria</taxon>
        <taxon>Bacillati</taxon>
        <taxon>Actinomycetota</taxon>
        <taxon>Actinomycetes</taxon>
        <taxon>Kitasatosporales</taxon>
        <taxon>Streptomycetaceae</taxon>
        <taxon>Streptomyces</taxon>
    </lineage>
</organism>
<sequence>MQEERRAVAEMDRLRDAEAAVAELRGALARAGVTLPSLGVDPLSYTGDEQGVLVELGRCSVDTARLMAAALPAEETGR</sequence>